<gene>
    <name evidence="6" type="ORF">ABMA27_000701</name>
</gene>
<evidence type="ECO:0000256" key="3">
    <source>
        <dbReference type="ARBA" id="ARBA00023180"/>
    </source>
</evidence>
<organism evidence="6 7">
    <name type="scientific">Loxostege sticticalis</name>
    <name type="common">Beet webworm moth</name>
    <dbReference type="NCBI Taxonomy" id="481309"/>
    <lineage>
        <taxon>Eukaryota</taxon>
        <taxon>Metazoa</taxon>
        <taxon>Ecdysozoa</taxon>
        <taxon>Arthropoda</taxon>
        <taxon>Hexapoda</taxon>
        <taxon>Insecta</taxon>
        <taxon>Pterygota</taxon>
        <taxon>Neoptera</taxon>
        <taxon>Endopterygota</taxon>
        <taxon>Lepidoptera</taxon>
        <taxon>Glossata</taxon>
        <taxon>Ditrysia</taxon>
        <taxon>Pyraloidea</taxon>
        <taxon>Crambidae</taxon>
        <taxon>Pyraustinae</taxon>
        <taxon>Loxostege</taxon>
    </lineage>
</organism>
<feature type="chain" id="PRO_5047168534" description="Spaetzle domain-containing protein" evidence="4">
    <location>
        <begin position="19"/>
        <end position="206"/>
    </location>
</feature>
<dbReference type="PANTHER" id="PTHR23199:SF12">
    <property type="entry name" value="NEUROTROPHIN 1-RELATED"/>
    <property type="match status" value="1"/>
</dbReference>
<sequence length="206" mass="23204">MAYLFFWIVFVAFNLGTALYSLDPKFLSQNIFIPQVQEDCEVSGICENSPDYPHEYVEALLAKLPDANIRFNLDMETPETSQTGELESQQTVPLCKPKFRIIYPDKARTSTGKWVFIVNGRTTKVQGFSGTLCLGEGEPCNGKISLPKGYRSKCAQKYIDRSMWALDHTGELALVTAPIASCCICELETNSTANYFKKNHLYRSFP</sequence>
<dbReference type="InterPro" id="IPR032104">
    <property type="entry name" value="Spaetzle"/>
</dbReference>
<dbReference type="Gene3D" id="2.10.90.10">
    <property type="entry name" value="Cystine-knot cytokines"/>
    <property type="match status" value="1"/>
</dbReference>
<proteinExistence type="predicted"/>
<name>A0ABR3HZZ7_LOXSC</name>
<evidence type="ECO:0000313" key="7">
    <source>
        <dbReference type="Proteomes" id="UP001549920"/>
    </source>
</evidence>
<keyword evidence="7" id="KW-1185">Reference proteome</keyword>
<dbReference type="InterPro" id="IPR052444">
    <property type="entry name" value="Spz/Toll_ligand-like"/>
</dbReference>
<evidence type="ECO:0000256" key="2">
    <source>
        <dbReference type="ARBA" id="ARBA00023157"/>
    </source>
</evidence>
<feature type="domain" description="Spaetzle" evidence="5">
    <location>
        <begin position="93"/>
        <end position="186"/>
    </location>
</feature>
<accession>A0ABR3HZZ7</accession>
<dbReference type="InterPro" id="IPR029034">
    <property type="entry name" value="Cystine-knot_cytokine"/>
</dbReference>
<dbReference type="SUPFAM" id="SSF57501">
    <property type="entry name" value="Cystine-knot cytokines"/>
    <property type="match status" value="1"/>
</dbReference>
<evidence type="ECO:0000256" key="4">
    <source>
        <dbReference type="SAM" id="SignalP"/>
    </source>
</evidence>
<feature type="signal peptide" evidence="4">
    <location>
        <begin position="1"/>
        <end position="18"/>
    </location>
</feature>
<keyword evidence="3" id="KW-0325">Glycoprotein</keyword>
<protein>
    <recommendedName>
        <fullName evidence="5">Spaetzle domain-containing protein</fullName>
    </recommendedName>
</protein>
<dbReference type="PANTHER" id="PTHR23199">
    <property type="entry name" value="NEUROTROPHIN 1-RELATED"/>
    <property type="match status" value="1"/>
</dbReference>
<dbReference type="Pfam" id="PF16077">
    <property type="entry name" value="Spaetzle"/>
    <property type="match status" value="1"/>
</dbReference>
<dbReference type="EMBL" id="JBEUOH010000010">
    <property type="protein sequence ID" value="KAL0882142.1"/>
    <property type="molecule type" value="Genomic_DNA"/>
</dbReference>
<evidence type="ECO:0000256" key="1">
    <source>
        <dbReference type="ARBA" id="ARBA00022729"/>
    </source>
</evidence>
<reference evidence="6 7" key="1">
    <citation type="submission" date="2024-06" db="EMBL/GenBank/DDBJ databases">
        <title>A chromosome-level genome assembly of beet webworm, Loxostege sticticalis.</title>
        <authorList>
            <person name="Zhang Y."/>
        </authorList>
    </citation>
    <scope>NUCLEOTIDE SEQUENCE [LARGE SCALE GENOMIC DNA]</scope>
    <source>
        <strain evidence="6">AQ026</strain>
        <tissue evidence="6">Whole body</tissue>
    </source>
</reference>
<keyword evidence="2" id="KW-1015">Disulfide bond</keyword>
<evidence type="ECO:0000259" key="5">
    <source>
        <dbReference type="Pfam" id="PF16077"/>
    </source>
</evidence>
<evidence type="ECO:0000313" key="6">
    <source>
        <dbReference type="EMBL" id="KAL0882142.1"/>
    </source>
</evidence>
<comment type="caution">
    <text evidence="6">The sequence shown here is derived from an EMBL/GenBank/DDBJ whole genome shotgun (WGS) entry which is preliminary data.</text>
</comment>
<keyword evidence="1 4" id="KW-0732">Signal</keyword>
<dbReference type="Proteomes" id="UP001549920">
    <property type="component" value="Unassembled WGS sequence"/>
</dbReference>